<sequence>MTEQHQAPDHMLAIPCSLAVSLADDIGTSMIEARSKLRQLINSQVEETKGQPLGYLIECEYVQSKSQSRSDAGEIHWIDNWKPWRGFCDKATDRPRNCAGERGIRNLQVTALRGYAEPAEVQEMRTELAESKDKSERQQARLTELEALLKRALESTPKELRYDIEDALSATAGQGEKV</sequence>
<reference evidence="2 4" key="1">
    <citation type="submission" date="2017-04" db="EMBL/GenBank/DDBJ databases">
        <title>Presence of VIM-2 positive Pseudomonas species in chickens and their surrounding environment.</title>
        <authorList>
            <person name="Zhang R."/>
        </authorList>
    </citation>
    <scope>NUCLEOTIDE SEQUENCE [LARGE SCALE GENOMIC DNA]</scope>
    <source>
        <strain evidence="2 4">DZ-C18</strain>
    </source>
</reference>
<name>A0A1X0ZJ88_PSEPU</name>
<protein>
    <submittedName>
        <fullName evidence="2">Uncharacterized protein</fullName>
    </submittedName>
</protein>
<dbReference type="Proteomes" id="UP000193675">
    <property type="component" value="Unassembled WGS sequence"/>
</dbReference>
<evidence type="ECO:0000313" key="2">
    <source>
        <dbReference type="EMBL" id="ORL58798.1"/>
    </source>
</evidence>
<proteinExistence type="predicted"/>
<dbReference type="RefSeq" id="WP_084851019.1">
    <property type="nucleotide sequence ID" value="NZ_CP061724.1"/>
</dbReference>
<geneLocation type="plasmid" evidence="3 5">
    <name>pZXPA-20-602k</name>
</geneLocation>
<dbReference type="EMBL" id="CP061724">
    <property type="protein sequence ID" value="QOD01525.1"/>
    <property type="molecule type" value="Genomic_DNA"/>
</dbReference>
<dbReference type="Proteomes" id="UP000516786">
    <property type="component" value="Plasmid pZXPA-20-602k"/>
</dbReference>
<gene>
    <name evidence="2" type="ORF">B7H17_25045</name>
    <name evidence="3" type="ORF">ID616_30345</name>
</gene>
<organism evidence="2 4">
    <name type="scientific">Pseudomonas putida</name>
    <name type="common">Arthrobacter siderocapsulatus</name>
    <dbReference type="NCBI Taxonomy" id="303"/>
    <lineage>
        <taxon>Bacteria</taxon>
        <taxon>Pseudomonadati</taxon>
        <taxon>Pseudomonadota</taxon>
        <taxon>Gammaproteobacteria</taxon>
        <taxon>Pseudomonadales</taxon>
        <taxon>Pseudomonadaceae</taxon>
        <taxon>Pseudomonas</taxon>
    </lineage>
</organism>
<keyword evidence="1" id="KW-0175">Coiled coil</keyword>
<evidence type="ECO:0000313" key="3">
    <source>
        <dbReference type="EMBL" id="QOD01525.1"/>
    </source>
</evidence>
<feature type="coiled-coil region" evidence="1">
    <location>
        <begin position="121"/>
        <end position="155"/>
    </location>
</feature>
<dbReference type="AlphaFoldDB" id="A0A1X0ZJ88"/>
<evidence type="ECO:0000256" key="1">
    <source>
        <dbReference type="SAM" id="Coils"/>
    </source>
</evidence>
<dbReference type="EMBL" id="NBWC01000049">
    <property type="protein sequence ID" value="ORL58798.1"/>
    <property type="molecule type" value="Genomic_DNA"/>
</dbReference>
<evidence type="ECO:0000313" key="5">
    <source>
        <dbReference type="Proteomes" id="UP000516786"/>
    </source>
</evidence>
<evidence type="ECO:0000313" key="4">
    <source>
        <dbReference type="Proteomes" id="UP000193675"/>
    </source>
</evidence>
<reference evidence="3 5" key="2">
    <citation type="submission" date="2020-09" db="EMBL/GenBank/DDBJ databases">
        <title>Co-existence of a novel multidrug-resistance efflux pump with carbapenem resistance gene blaVIM-2 in one megaplasmid in Pseudomonas putida.</title>
        <authorList>
            <person name="Peng K."/>
            <person name="Li R."/>
        </authorList>
    </citation>
    <scope>NUCLEOTIDE SEQUENCE [LARGE SCALE GENOMIC DNA]</scope>
    <source>
        <strain evidence="3 5">ZXPA-20</strain>
        <plasmid evidence="3 5">pZXPA-20-602k</plasmid>
    </source>
</reference>
<keyword evidence="3" id="KW-0614">Plasmid</keyword>
<accession>A0A1X0ZJ88</accession>